<protein>
    <submittedName>
        <fullName evidence="10">Putative cell wall protein</fullName>
    </submittedName>
</protein>
<keyword evidence="7" id="KW-0812">Transmembrane</keyword>
<keyword evidence="7" id="KW-1133">Transmembrane helix</keyword>
<gene>
    <name evidence="10" type="ORF">NT03LS_0212</name>
</gene>
<keyword evidence="5" id="KW-0572">Peptidoglycan-anchor</keyword>
<accession>E3ZLC2</accession>
<feature type="region of interest" description="Disordered" evidence="6">
    <location>
        <begin position="42"/>
        <end position="82"/>
    </location>
</feature>
<evidence type="ECO:0000256" key="1">
    <source>
        <dbReference type="ARBA" id="ARBA00004168"/>
    </source>
</evidence>
<feature type="chain" id="PRO_5038388985" evidence="8">
    <location>
        <begin position="23"/>
        <end position="112"/>
    </location>
</feature>
<dbReference type="Pfam" id="PF00746">
    <property type="entry name" value="Gram_pos_anchor"/>
    <property type="match status" value="1"/>
</dbReference>
<keyword evidence="2" id="KW-0134">Cell wall</keyword>
<feature type="transmembrane region" description="Helical" evidence="7">
    <location>
        <begin position="85"/>
        <end position="104"/>
    </location>
</feature>
<dbReference type="Proteomes" id="UP000004302">
    <property type="component" value="Chromosome"/>
</dbReference>
<feature type="compositionally biased region" description="Basic and acidic residues" evidence="6">
    <location>
        <begin position="42"/>
        <end position="55"/>
    </location>
</feature>
<evidence type="ECO:0000256" key="8">
    <source>
        <dbReference type="SAM" id="SignalP"/>
    </source>
</evidence>
<keyword evidence="3" id="KW-0964">Secreted</keyword>
<evidence type="ECO:0000256" key="5">
    <source>
        <dbReference type="ARBA" id="ARBA00023088"/>
    </source>
</evidence>
<dbReference type="AlphaFoldDB" id="E3ZLC2"/>
<sequence>MKQLLILGIVMCFLLTSPQVIFANTAHSAQGAVSEAGVTFKGYEKSSEAPNKPKDPPIPGGTNITVDSGDNEGNKRSLPRTGDTYSQLALGAGVGLVGLSIYRLRKQKKLEK</sequence>
<comment type="subcellular location">
    <subcellularLocation>
        <location evidence="1">Secreted</location>
        <location evidence="1">Cell wall</location>
        <topology evidence="1">Peptidoglycan-anchor</topology>
    </subcellularLocation>
</comment>
<feature type="domain" description="Gram-positive cocci surface proteins LPxTG" evidence="9">
    <location>
        <begin position="78"/>
        <end position="112"/>
    </location>
</feature>
<name>E3ZLC2_LISSE</name>
<evidence type="ECO:0000259" key="9">
    <source>
        <dbReference type="PROSITE" id="PS50847"/>
    </source>
</evidence>
<proteinExistence type="predicted"/>
<evidence type="ECO:0000256" key="2">
    <source>
        <dbReference type="ARBA" id="ARBA00022512"/>
    </source>
</evidence>
<dbReference type="HOGENOM" id="CLU_2288072_0_0_9"/>
<dbReference type="RefSeq" id="WP_003745117.1">
    <property type="nucleotide sequence ID" value="NZ_CM001051.1"/>
</dbReference>
<dbReference type="PROSITE" id="PS50847">
    <property type="entry name" value="GRAM_POS_ANCHORING"/>
    <property type="match status" value="1"/>
</dbReference>
<dbReference type="InterPro" id="IPR019931">
    <property type="entry name" value="LPXTG_anchor"/>
</dbReference>
<dbReference type="NCBIfam" id="TIGR01167">
    <property type="entry name" value="LPXTG_anchor"/>
    <property type="match status" value="1"/>
</dbReference>
<keyword evidence="7" id="KW-0472">Membrane</keyword>
<comment type="caution">
    <text evidence="10">The sequence shown here is derived from an EMBL/GenBank/DDBJ whole genome shotgun (WGS) entry which is preliminary data.</text>
</comment>
<evidence type="ECO:0000313" key="10">
    <source>
        <dbReference type="EMBL" id="EFS01575.1"/>
    </source>
</evidence>
<feature type="signal peptide" evidence="8">
    <location>
        <begin position="1"/>
        <end position="22"/>
    </location>
</feature>
<reference evidence="10" key="1">
    <citation type="journal article" date="2010" name="Microbiol. Resour. Announc.">
        <title>Comparative genomics of the bacterial genus Listeria: Genome evolution is characterized by limited gene acquisition and limited gene loss.</title>
        <authorList>
            <person name="den Bakker H.C."/>
            <person name="Cummings C.A."/>
            <person name="Ferreira V."/>
            <person name="Vatta P."/>
            <person name="Orsi R.H."/>
            <person name="Degoricija L."/>
            <person name="Barker M."/>
            <person name="Petrauskene O."/>
            <person name="Furtado M.R."/>
            <person name="Wiedmann M."/>
        </authorList>
    </citation>
    <scope>NUCLEOTIDE SEQUENCE [LARGE SCALE GENOMIC DNA]</scope>
    <source>
        <strain evidence="10">FSL N1-067</strain>
    </source>
</reference>
<evidence type="ECO:0000256" key="7">
    <source>
        <dbReference type="SAM" id="Phobius"/>
    </source>
</evidence>
<organism evidence="10">
    <name type="scientific">Listeria seeligeri FSL N1-067</name>
    <dbReference type="NCBI Taxonomy" id="702453"/>
    <lineage>
        <taxon>Bacteria</taxon>
        <taxon>Bacillati</taxon>
        <taxon>Bacillota</taxon>
        <taxon>Bacilli</taxon>
        <taxon>Bacillales</taxon>
        <taxon>Listeriaceae</taxon>
        <taxon>Listeria</taxon>
    </lineage>
</organism>
<dbReference type="EMBL" id="ADXJ01000089">
    <property type="protein sequence ID" value="EFS01575.1"/>
    <property type="molecule type" value="Genomic_DNA"/>
</dbReference>
<keyword evidence="4 8" id="KW-0732">Signal</keyword>
<evidence type="ECO:0000256" key="4">
    <source>
        <dbReference type="ARBA" id="ARBA00022729"/>
    </source>
</evidence>
<dbReference type="PATRIC" id="fig|702453.3.peg.162"/>
<evidence type="ECO:0000256" key="3">
    <source>
        <dbReference type="ARBA" id="ARBA00022525"/>
    </source>
</evidence>
<evidence type="ECO:0000256" key="6">
    <source>
        <dbReference type="SAM" id="MobiDB-lite"/>
    </source>
</evidence>